<feature type="compositionally biased region" description="Gly residues" evidence="11">
    <location>
        <begin position="410"/>
        <end position="425"/>
    </location>
</feature>
<proteinExistence type="inferred from homology"/>
<organism evidence="14 15">
    <name type="scientific">Macrostomum lignano</name>
    <dbReference type="NCBI Taxonomy" id="282301"/>
    <lineage>
        <taxon>Eukaryota</taxon>
        <taxon>Metazoa</taxon>
        <taxon>Spiralia</taxon>
        <taxon>Lophotrochozoa</taxon>
        <taxon>Platyhelminthes</taxon>
        <taxon>Rhabditophora</taxon>
        <taxon>Macrostomorpha</taxon>
        <taxon>Macrostomida</taxon>
        <taxon>Macrostomidae</taxon>
        <taxon>Macrostomum</taxon>
    </lineage>
</organism>
<feature type="domain" description="Exportin-T C-terminal" evidence="13">
    <location>
        <begin position="499"/>
        <end position="669"/>
    </location>
</feature>
<comment type="subcellular location">
    <subcellularLocation>
        <location evidence="1 10">Cytoplasm</location>
    </subcellularLocation>
    <subcellularLocation>
        <location evidence="10">Nucleus</location>
    </subcellularLocation>
    <text evidence="10">Shuttles between the nucleus and the cytoplasm.</text>
</comment>
<dbReference type="GO" id="GO:0031267">
    <property type="term" value="F:small GTPase binding"/>
    <property type="evidence" value="ECO:0007669"/>
    <property type="project" value="InterPro"/>
</dbReference>
<evidence type="ECO:0000256" key="3">
    <source>
        <dbReference type="ARBA" id="ARBA00022448"/>
    </source>
</evidence>
<evidence type="ECO:0000256" key="9">
    <source>
        <dbReference type="ARBA" id="ARBA00032199"/>
    </source>
</evidence>
<dbReference type="Gene3D" id="1.25.10.10">
    <property type="entry name" value="Leucine-rich Repeat Variant"/>
    <property type="match status" value="2"/>
</dbReference>
<dbReference type="InterPro" id="IPR011989">
    <property type="entry name" value="ARM-like"/>
</dbReference>
<protein>
    <recommendedName>
        <fullName evidence="2 10">Exportin-T</fullName>
    </recommendedName>
    <alternativeName>
        <fullName evidence="8 10">Exportin(tRNA)</fullName>
    </alternativeName>
    <alternativeName>
        <fullName evidence="9 10">tRNA exportin</fullName>
    </alternativeName>
</protein>
<dbReference type="GO" id="GO:0071528">
    <property type="term" value="P:tRNA re-export from nucleus"/>
    <property type="evidence" value="ECO:0007669"/>
    <property type="project" value="UniProtKB-UniRule"/>
</dbReference>
<evidence type="ECO:0000256" key="7">
    <source>
        <dbReference type="ARBA" id="ARBA00023242"/>
    </source>
</evidence>
<evidence type="ECO:0000259" key="12">
    <source>
        <dbReference type="Pfam" id="PF08389"/>
    </source>
</evidence>
<keyword evidence="3 10" id="KW-0813">Transport</keyword>
<dbReference type="InterPro" id="IPR045546">
    <property type="entry name" value="Exportin-T_C"/>
</dbReference>
<dbReference type="WBParaSite" id="maker-uti_cns_0046229-snap-gene-0.11-mRNA-1">
    <property type="protein sequence ID" value="maker-uti_cns_0046229-snap-gene-0.11-mRNA-1"/>
    <property type="gene ID" value="maker-uti_cns_0046229-snap-gene-0.11"/>
</dbReference>
<comment type="function">
    <text evidence="10">tRNA nucleus export receptor which facilitates tRNA translocation across the nuclear pore complex.</text>
</comment>
<keyword evidence="4 10" id="KW-0963">Cytoplasm</keyword>
<reference evidence="15" key="1">
    <citation type="submission" date="2016-11" db="UniProtKB">
        <authorList>
            <consortium name="WormBaseParasite"/>
        </authorList>
    </citation>
    <scope>IDENTIFICATION</scope>
</reference>
<dbReference type="GO" id="GO:0005737">
    <property type="term" value="C:cytoplasm"/>
    <property type="evidence" value="ECO:0007669"/>
    <property type="project" value="UniProtKB-SubCell"/>
</dbReference>
<keyword evidence="6 10" id="KW-0694">RNA-binding</keyword>
<dbReference type="AlphaFoldDB" id="A0A1I8J8E6"/>
<evidence type="ECO:0000256" key="2">
    <source>
        <dbReference type="ARBA" id="ARBA00018928"/>
    </source>
</evidence>
<feature type="domain" description="Exportin-1/Importin-beta-like" evidence="12">
    <location>
        <begin position="122"/>
        <end position="283"/>
    </location>
</feature>
<dbReference type="InterPro" id="IPR016024">
    <property type="entry name" value="ARM-type_fold"/>
</dbReference>
<evidence type="ECO:0000256" key="6">
    <source>
        <dbReference type="ARBA" id="ARBA00022884"/>
    </source>
</evidence>
<feature type="region of interest" description="Disordered" evidence="11">
    <location>
        <begin position="410"/>
        <end position="430"/>
    </location>
</feature>
<dbReference type="InterPro" id="IPR040017">
    <property type="entry name" value="XPOT"/>
</dbReference>
<comment type="similarity">
    <text evidence="10">Belongs to the exportin family.</text>
</comment>
<evidence type="ECO:0000313" key="15">
    <source>
        <dbReference type="WBParaSite" id="maker-uti_cns_0046229-snap-gene-0.11-mRNA-1"/>
    </source>
</evidence>
<keyword evidence="14" id="KW-1185">Reference proteome</keyword>
<name>A0A1I8J8E6_9PLAT</name>
<sequence>MDSGGSNGDSLDWNLLAGLRLDASQSERHKATVYFEELRSRPDGWLLCARLLLESGSAEGQSGRGLVAGLDDNVKYFCLQVIEHYLRTGYKCNSGPEQHAQVRQFLAGWSGNFINGNVEEKSYVRNKVAQLYSLAFVVDYPQRWPTFIEDLTGTLVYGDRAVDLFLRILHTIDGDVVDREIPHTAEENARNAAIKDRMRETCFLAPNSIVQANAAHQTQLADVWYWILTSGGIRTDLVCLCLDVVALYASWIDIGLLANQRYADVFLALMGQPLCRESVCSCLSALVAKGMPAEAKVSLVESYAELLRGAGLMDPSDSESGDYLASLGKLIGALGLQLVRCFVKLYPPAQQLQPEQAEQRQRLINCIEAKLPLAIRLLGNEDDDVSHSVLEFCQEYVGLLKSLRGNNGAGRNGSGGGDGGAGGSAGSSSGNEAGWVRQLLGTVISKLQLDESYDAESPGEEEAMFDEYRRDLKPSKSGDHFVAGSGGLSSEGAEQPALFTGMLVSLVTSQVSRCQHPLVTLRYFETVVRYEKFFVHNTQFVPEVLMSFLDERGLQSSNLMIRSRVSYLLSRFVKCHKHQLRGYTQEILAKLQPLLRPRNVVLPAVSPTGDGSGDFASSLNNNNDDNNNPPLAPSDQMFLFESVALLIVSSGIEPQQKRALFEALLSPLLQ</sequence>
<evidence type="ECO:0000256" key="8">
    <source>
        <dbReference type="ARBA" id="ARBA00029784"/>
    </source>
</evidence>
<evidence type="ECO:0000256" key="1">
    <source>
        <dbReference type="ARBA" id="ARBA00004496"/>
    </source>
</evidence>
<dbReference type="PANTHER" id="PTHR15952:SF11">
    <property type="entry name" value="EXPORTIN-T"/>
    <property type="match status" value="1"/>
</dbReference>
<evidence type="ECO:0000259" key="13">
    <source>
        <dbReference type="Pfam" id="PF19282"/>
    </source>
</evidence>
<feature type="region of interest" description="Disordered" evidence="11">
    <location>
        <begin position="612"/>
        <end position="632"/>
    </location>
</feature>
<evidence type="ECO:0000256" key="11">
    <source>
        <dbReference type="SAM" id="MobiDB-lite"/>
    </source>
</evidence>
<dbReference type="Pfam" id="PF08389">
    <property type="entry name" value="Xpo1"/>
    <property type="match status" value="1"/>
</dbReference>
<evidence type="ECO:0000313" key="14">
    <source>
        <dbReference type="Proteomes" id="UP000095280"/>
    </source>
</evidence>
<evidence type="ECO:0000256" key="5">
    <source>
        <dbReference type="ARBA" id="ARBA00022555"/>
    </source>
</evidence>
<dbReference type="PANTHER" id="PTHR15952">
    <property type="entry name" value="EXPORTIN-T/LOS1"/>
    <property type="match status" value="1"/>
</dbReference>
<dbReference type="InterPro" id="IPR013598">
    <property type="entry name" value="Exportin-1/Importin-b-like"/>
</dbReference>
<dbReference type="GO" id="GO:0016363">
    <property type="term" value="C:nuclear matrix"/>
    <property type="evidence" value="ECO:0007669"/>
    <property type="project" value="TreeGrafter"/>
</dbReference>
<dbReference type="Pfam" id="PF19282">
    <property type="entry name" value="Exportin-T"/>
    <property type="match status" value="1"/>
</dbReference>
<dbReference type="SUPFAM" id="SSF48371">
    <property type="entry name" value="ARM repeat"/>
    <property type="match status" value="1"/>
</dbReference>
<keyword evidence="5 10" id="KW-0820">tRNA-binding</keyword>
<evidence type="ECO:0000256" key="10">
    <source>
        <dbReference type="RuleBase" id="RU366037"/>
    </source>
</evidence>
<evidence type="ECO:0000256" key="4">
    <source>
        <dbReference type="ARBA" id="ARBA00022490"/>
    </source>
</evidence>
<accession>A0A1I8J8E6</accession>
<dbReference type="Proteomes" id="UP000095280">
    <property type="component" value="Unplaced"/>
</dbReference>
<keyword evidence="7 10" id="KW-0539">Nucleus</keyword>
<dbReference type="GO" id="GO:0000049">
    <property type="term" value="F:tRNA binding"/>
    <property type="evidence" value="ECO:0007669"/>
    <property type="project" value="UniProtKB-UniRule"/>
</dbReference>
<feature type="compositionally biased region" description="Low complexity" evidence="11">
    <location>
        <begin position="616"/>
        <end position="632"/>
    </location>
</feature>
<dbReference type="GO" id="GO:0005643">
    <property type="term" value="C:nuclear pore"/>
    <property type="evidence" value="ECO:0007669"/>
    <property type="project" value="TreeGrafter"/>
</dbReference>